<keyword evidence="2" id="KW-1185">Reference proteome</keyword>
<protein>
    <submittedName>
        <fullName evidence="1">RteC domain-containing protein</fullName>
    </submittedName>
</protein>
<dbReference type="InterPro" id="IPR018534">
    <property type="entry name" value="Tet_reg_excision_RteC"/>
</dbReference>
<reference evidence="2" key="1">
    <citation type="journal article" date="2019" name="Int. J. Syst. Evol. Microbiol.">
        <title>The Global Catalogue of Microorganisms (GCM) 10K type strain sequencing project: providing services to taxonomists for standard genome sequencing and annotation.</title>
        <authorList>
            <consortium name="The Broad Institute Genomics Platform"/>
            <consortium name="The Broad Institute Genome Sequencing Center for Infectious Disease"/>
            <person name="Wu L."/>
            <person name="Ma J."/>
        </authorList>
    </citation>
    <scope>NUCLEOTIDE SEQUENCE [LARGE SCALE GENOMIC DNA]</scope>
    <source>
        <strain evidence="2">KCTC 22671</strain>
    </source>
</reference>
<evidence type="ECO:0000313" key="1">
    <source>
        <dbReference type="EMBL" id="MFD2891372.1"/>
    </source>
</evidence>
<name>A0ABW5YKU5_9FLAO</name>
<dbReference type="Proteomes" id="UP001597534">
    <property type="component" value="Unassembled WGS sequence"/>
</dbReference>
<evidence type="ECO:0000313" key="2">
    <source>
        <dbReference type="Proteomes" id="UP001597534"/>
    </source>
</evidence>
<sequence length="273" mass="32333">MKNFALKLNQELNKKLKQIHNQNSCELQLAKQAIITTQKTILELKKYCETYEFSSKSEEIDFFKNIKPQFISKLIYYNEMFNIEVNKPSTTKHQTKYYKKEIKKIEKFFIQNKESYKYYRTGETSLDKNFFIRKKFDITLTIENIQSCYDDNFNTTHDYTIAKIIAYETLLQYLSAKSNPNAKTNESKKKVKWTAPKVAFVELIYALHAEGVINNGKISLNELAQKMEQVFDIELSQHSRIFYEIRSRKTIQKTNFLNTLSDKLNYKMDQADG</sequence>
<gene>
    <name evidence="1" type="ORF">ACFS5J_05020</name>
</gene>
<proteinExistence type="predicted"/>
<dbReference type="RefSeq" id="WP_379810948.1">
    <property type="nucleotide sequence ID" value="NZ_JBHUPC010000012.1"/>
</dbReference>
<dbReference type="EMBL" id="JBHUPC010000012">
    <property type="protein sequence ID" value="MFD2891372.1"/>
    <property type="molecule type" value="Genomic_DNA"/>
</dbReference>
<dbReference type="Pfam" id="PF09357">
    <property type="entry name" value="RteC"/>
    <property type="match status" value="1"/>
</dbReference>
<accession>A0ABW5YKU5</accession>
<comment type="caution">
    <text evidence="1">The sequence shown here is derived from an EMBL/GenBank/DDBJ whole genome shotgun (WGS) entry which is preliminary data.</text>
</comment>
<organism evidence="1 2">
    <name type="scientific">Flavobacterium chuncheonense</name>
    <dbReference type="NCBI Taxonomy" id="2026653"/>
    <lineage>
        <taxon>Bacteria</taxon>
        <taxon>Pseudomonadati</taxon>
        <taxon>Bacteroidota</taxon>
        <taxon>Flavobacteriia</taxon>
        <taxon>Flavobacteriales</taxon>
        <taxon>Flavobacteriaceae</taxon>
        <taxon>Flavobacterium</taxon>
    </lineage>
</organism>